<dbReference type="KEGG" id="fes:HER31_17570"/>
<evidence type="ECO:0000256" key="7">
    <source>
        <dbReference type="ARBA" id="ARBA00022679"/>
    </source>
</evidence>
<evidence type="ECO:0000256" key="17">
    <source>
        <dbReference type="RuleBase" id="RU003793"/>
    </source>
</evidence>
<organism evidence="22 23">
    <name type="scientific">Ferrimonas lipolytica</name>
    <dbReference type="NCBI Taxonomy" id="2724191"/>
    <lineage>
        <taxon>Bacteria</taxon>
        <taxon>Pseudomonadati</taxon>
        <taxon>Pseudomonadota</taxon>
        <taxon>Gammaproteobacteria</taxon>
        <taxon>Alteromonadales</taxon>
        <taxon>Ferrimonadaceae</taxon>
        <taxon>Ferrimonas</taxon>
    </lineage>
</organism>
<accession>A0A6H1UHG5</accession>
<evidence type="ECO:0000256" key="12">
    <source>
        <dbReference type="ARBA" id="ARBA00023136"/>
    </source>
</evidence>
<sequence length="293" mass="32135">MAMWLELFAQYNWLFLGVIGTVSLLIGSFLNVVIHRLPIMMERQWLQECAEGLATTPAKDEWPERYNLITPGSNCPKCQADIPAWRNIPLISYLSQRGKCHNCHSPISIRYPLVELLTALLCVAVAAKLGPTGLFLGTWLLCFGLIAAAAIDFDKMLLPDSITLPLLWLGLLLNIDTGFVTLADAVLGAAFGYLSLWSIFQGFKLLTGKEGMGYGDFKLLALFGAWFGWQALLPIILISSIGGAVVGIALTVTSKLDQGKPMPFGPWIIIGGLSYLFYGPELVNWYLHSVVGL</sequence>
<evidence type="ECO:0000256" key="13">
    <source>
        <dbReference type="ARBA" id="ARBA00023268"/>
    </source>
</evidence>
<keyword evidence="7 18" id="KW-0808">Transferase</keyword>
<keyword evidence="5 18" id="KW-0489">Methyltransferase</keyword>
<keyword evidence="13 18" id="KW-0511">Multifunctional enzyme</keyword>
<dbReference type="Proteomes" id="UP000501602">
    <property type="component" value="Chromosome"/>
</dbReference>
<keyword evidence="12 19" id="KW-0472">Membrane</keyword>
<keyword evidence="11 19" id="KW-1133">Transmembrane helix</keyword>
<dbReference type="GO" id="GO:0008168">
    <property type="term" value="F:methyltransferase activity"/>
    <property type="evidence" value="ECO:0007669"/>
    <property type="project" value="UniProtKB-KW"/>
</dbReference>
<dbReference type="InterPro" id="IPR050882">
    <property type="entry name" value="Prepilin_peptidase/N-MTase"/>
</dbReference>
<protein>
    <recommendedName>
        <fullName evidence="16 18">Prepilin leader peptidase/N-methyltransferase</fullName>
        <ecNumber evidence="18">2.1.1.-</ecNumber>
        <ecNumber evidence="15 18">3.4.23.43</ecNumber>
    </recommendedName>
</protein>
<evidence type="ECO:0000256" key="2">
    <source>
        <dbReference type="ARBA" id="ARBA00005801"/>
    </source>
</evidence>
<dbReference type="Gene3D" id="1.20.120.1220">
    <property type="match status" value="1"/>
</dbReference>
<keyword evidence="6 18" id="KW-0645">Protease</keyword>
<keyword evidence="3" id="KW-1003">Cell membrane</keyword>
<feature type="transmembrane region" description="Helical" evidence="19">
    <location>
        <begin position="219"/>
        <end position="252"/>
    </location>
</feature>
<evidence type="ECO:0000256" key="16">
    <source>
        <dbReference type="ARBA" id="ARBA00071870"/>
    </source>
</evidence>
<comment type="subcellular location">
    <subcellularLocation>
        <location evidence="1">Cell inner membrane</location>
        <topology evidence="1">Multi-pass membrane protein</topology>
    </subcellularLocation>
    <subcellularLocation>
        <location evidence="18">Cell membrane</location>
        <topology evidence="18">Multi-pass membrane protein</topology>
    </subcellularLocation>
</comment>
<evidence type="ECO:0000256" key="14">
    <source>
        <dbReference type="ARBA" id="ARBA00050401"/>
    </source>
</evidence>
<dbReference type="InterPro" id="IPR000045">
    <property type="entry name" value="Prepilin_IV_endopep_pep"/>
</dbReference>
<feature type="transmembrane region" description="Helical" evidence="19">
    <location>
        <begin position="264"/>
        <end position="287"/>
    </location>
</feature>
<feature type="transmembrane region" description="Helical" evidence="19">
    <location>
        <begin position="12"/>
        <end position="34"/>
    </location>
</feature>
<evidence type="ECO:0000256" key="9">
    <source>
        <dbReference type="ARBA" id="ARBA00022692"/>
    </source>
</evidence>
<dbReference type="Pfam" id="PF06750">
    <property type="entry name" value="A24_N_bact"/>
    <property type="match status" value="1"/>
</dbReference>
<feature type="transmembrane region" description="Helical" evidence="19">
    <location>
        <begin position="133"/>
        <end position="154"/>
    </location>
</feature>
<dbReference type="GO" id="GO:0032259">
    <property type="term" value="P:methylation"/>
    <property type="evidence" value="ECO:0007669"/>
    <property type="project" value="UniProtKB-KW"/>
</dbReference>
<proteinExistence type="inferred from homology"/>
<dbReference type="PANTHER" id="PTHR30487">
    <property type="entry name" value="TYPE 4 PREPILIN-LIKE PROTEINS LEADER PEPTIDE-PROCESSING ENZYME"/>
    <property type="match status" value="1"/>
</dbReference>
<dbReference type="PRINTS" id="PR00864">
    <property type="entry name" value="PREPILNPTASE"/>
</dbReference>
<dbReference type="EC" id="3.4.23.43" evidence="15 18"/>
<evidence type="ECO:0000256" key="8">
    <source>
        <dbReference type="ARBA" id="ARBA00022691"/>
    </source>
</evidence>
<evidence type="ECO:0000256" key="5">
    <source>
        <dbReference type="ARBA" id="ARBA00022603"/>
    </source>
</evidence>
<evidence type="ECO:0000256" key="15">
    <source>
        <dbReference type="ARBA" id="ARBA00067082"/>
    </source>
</evidence>
<keyword evidence="23" id="KW-1185">Reference proteome</keyword>
<comment type="function">
    <text evidence="18">Plays an essential role in type IV pili and type II pseudopili formation by proteolytically removing the leader sequence from substrate proteins and subsequently monomethylating the alpha-amino group of the newly exposed N-terminal phenylalanine.</text>
</comment>
<dbReference type="Pfam" id="PF01478">
    <property type="entry name" value="Peptidase_A24"/>
    <property type="match status" value="1"/>
</dbReference>
<dbReference type="InterPro" id="IPR014032">
    <property type="entry name" value="Peptidase_A24A_bac"/>
</dbReference>
<evidence type="ECO:0000256" key="11">
    <source>
        <dbReference type="ARBA" id="ARBA00022989"/>
    </source>
</evidence>
<keyword evidence="10 18" id="KW-0378">Hydrolase</keyword>
<evidence type="ECO:0000256" key="4">
    <source>
        <dbReference type="ARBA" id="ARBA00022519"/>
    </source>
</evidence>
<evidence type="ECO:0000256" key="10">
    <source>
        <dbReference type="ARBA" id="ARBA00022801"/>
    </source>
</evidence>
<keyword evidence="8" id="KW-0949">S-adenosyl-L-methionine</keyword>
<evidence type="ECO:0000313" key="23">
    <source>
        <dbReference type="Proteomes" id="UP000501602"/>
    </source>
</evidence>
<evidence type="ECO:0000313" key="22">
    <source>
        <dbReference type="EMBL" id="QIZ78547.1"/>
    </source>
</evidence>
<dbReference type="GO" id="GO:0005886">
    <property type="term" value="C:plasma membrane"/>
    <property type="evidence" value="ECO:0007669"/>
    <property type="project" value="UniProtKB-SubCell"/>
</dbReference>
<dbReference type="FunFam" id="1.20.120.1220:FF:000001">
    <property type="entry name" value="Type 4 prepilin-like proteins leader peptide-processing enzyme"/>
    <property type="match status" value="1"/>
</dbReference>
<dbReference type="RefSeq" id="WP_168662614.1">
    <property type="nucleotide sequence ID" value="NZ_CP051180.1"/>
</dbReference>
<evidence type="ECO:0000256" key="19">
    <source>
        <dbReference type="SAM" id="Phobius"/>
    </source>
</evidence>
<keyword evidence="4" id="KW-0997">Cell inner membrane</keyword>
<evidence type="ECO:0000259" key="20">
    <source>
        <dbReference type="Pfam" id="PF01478"/>
    </source>
</evidence>
<dbReference type="GO" id="GO:0006465">
    <property type="term" value="P:signal peptide processing"/>
    <property type="evidence" value="ECO:0007669"/>
    <property type="project" value="TreeGrafter"/>
</dbReference>
<dbReference type="AlphaFoldDB" id="A0A6H1UHG5"/>
<keyword evidence="9 18" id="KW-0812">Transmembrane</keyword>
<evidence type="ECO:0000256" key="6">
    <source>
        <dbReference type="ARBA" id="ARBA00022670"/>
    </source>
</evidence>
<evidence type="ECO:0000256" key="18">
    <source>
        <dbReference type="RuleBase" id="RU003794"/>
    </source>
</evidence>
<dbReference type="EMBL" id="CP051180">
    <property type="protein sequence ID" value="QIZ78547.1"/>
    <property type="molecule type" value="Genomic_DNA"/>
</dbReference>
<evidence type="ECO:0000259" key="21">
    <source>
        <dbReference type="Pfam" id="PF06750"/>
    </source>
</evidence>
<feature type="transmembrane region" description="Helical" evidence="19">
    <location>
        <begin position="166"/>
        <end position="199"/>
    </location>
</feature>
<name>A0A6H1UHG5_9GAMM</name>
<gene>
    <name evidence="22" type="ORF">HER31_17570</name>
</gene>
<comment type="catalytic activity">
    <reaction evidence="14 18">
        <text>Typically cleaves a -Gly-|-Phe- bond to release an N-terminal, basic peptide of 5-8 residues from type IV prepilin, and then N-methylates the new N-terminal amino group, the methyl donor being S-adenosyl-L-methionine.</text>
        <dbReference type="EC" id="3.4.23.43"/>
    </reaction>
</comment>
<dbReference type="InterPro" id="IPR010627">
    <property type="entry name" value="Prepilin_pept_A24_N"/>
</dbReference>
<dbReference type="GO" id="GO:0004190">
    <property type="term" value="F:aspartic-type endopeptidase activity"/>
    <property type="evidence" value="ECO:0007669"/>
    <property type="project" value="UniProtKB-EC"/>
</dbReference>
<evidence type="ECO:0000256" key="1">
    <source>
        <dbReference type="ARBA" id="ARBA00004429"/>
    </source>
</evidence>
<feature type="domain" description="Prepilin peptidase A24 N-terminal" evidence="21">
    <location>
        <begin position="22"/>
        <end position="128"/>
    </location>
</feature>
<dbReference type="EC" id="2.1.1.-" evidence="18"/>
<evidence type="ECO:0000256" key="3">
    <source>
        <dbReference type="ARBA" id="ARBA00022475"/>
    </source>
</evidence>
<comment type="similarity">
    <text evidence="2 17">Belongs to the peptidase A24 family.</text>
</comment>
<dbReference type="PANTHER" id="PTHR30487:SF0">
    <property type="entry name" value="PREPILIN LEADER PEPTIDASE_N-METHYLTRANSFERASE-RELATED"/>
    <property type="match status" value="1"/>
</dbReference>
<reference evidence="22 23" key="1">
    <citation type="submission" date="2020-04" db="EMBL/GenBank/DDBJ databases">
        <title>Ferrimonas sp. S7 isolated from sea water.</title>
        <authorList>
            <person name="Bae S.S."/>
            <person name="Baek K."/>
        </authorList>
    </citation>
    <scope>NUCLEOTIDE SEQUENCE [LARGE SCALE GENOMIC DNA]</scope>
    <source>
        <strain evidence="22 23">S7</strain>
    </source>
</reference>
<feature type="domain" description="Prepilin type IV endopeptidase peptidase" evidence="20">
    <location>
        <begin position="139"/>
        <end position="248"/>
    </location>
</feature>